<evidence type="ECO:0000256" key="1">
    <source>
        <dbReference type="ARBA" id="ARBA00022603"/>
    </source>
</evidence>
<evidence type="ECO:0000256" key="3">
    <source>
        <dbReference type="SAM" id="MobiDB-lite"/>
    </source>
</evidence>
<keyword evidence="2" id="KW-0808">Transferase</keyword>
<reference evidence="5" key="1">
    <citation type="journal article" date="2021" name="Front. Microbiol.">
        <title>Comprehensive Comparative Genomics and Phenotyping of Methylobacterium Species.</title>
        <authorList>
            <person name="Alessa O."/>
            <person name="Ogura Y."/>
            <person name="Fujitani Y."/>
            <person name="Takami H."/>
            <person name="Hayashi T."/>
            <person name="Sahin N."/>
            <person name="Tani A."/>
        </authorList>
    </citation>
    <scope>NUCLEOTIDE SEQUENCE</scope>
    <source>
        <strain evidence="5">KCTC 52305</strain>
    </source>
</reference>
<feature type="compositionally biased region" description="Low complexity" evidence="3">
    <location>
        <begin position="283"/>
        <end position="299"/>
    </location>
</feature>
<keyword evidence="1" id="KW-0489">Methyltransferase</keyword>
<sequence>MSTPSPFDAALVRKRLARAQGPGFADFLVVRALEDLQDRLGTVLRSFPRALDLATPLPAAAAWLGASGRAGEVVRLAPVAERAVPGVRLAVGDPEALPFGAGAFDLALSLLALQHVNDLPGTLVQVRRALTPDGLFVGCLLGGRSLTELRQVLAQAESEVEGGLSPRVAPFAEVRDLGGLLQRAGFALPVTDVETVTVRYADPFGLMRDLRAMGLTNALRERRGFLRRATLLRAAALYAERFADADGRVRATFELIWLSAWVPHESQQKPLRPGSAKARLADALGTTERGTTELGTARS</sequence>
<proteinExistence type="predicted"/>
<name>A0ABQ4QS27_9HYPH</name>
<organism evidence="5 6">
    <name type="scientific">Methylobacterium crusticola</name>
    <dbReference type="NCBI Taxonomy" id="1697972"/>
    <lineage>
        <taxon>Bacteria</taxon>
        <taxon>Pseudomonadati</taxon>
        <taxon>Pseudomonadota</taxon>
        <taxon>Alphaproteobacteria</taxon>
        <taxon>Hyphomicrobiales</taxon>
        <taxon>Methylobacteriaceae</taxon>
        <taxon>Methylobacterium</taxon>
    </lineage>
</organism>
<dbReference type="InterPro" id="IPR029063">
    <property type="entry name" value="SAM-dependent_MTases_sf"/>
</dbReference>
<dbReference type="PANTHER" id="PTHR13090">
    <property type="entry name" value="ARGININE-HYDROXYLASE NDUFAF5, MITOCHONDRIAL"/>
    <property type="match status" value="1"/>
</dbReference>
<evidence type="ECO:0000259" key="4">
    <source>
        <dbReference type="Pfam" id="PF08241"/>
    </source>
</evidence>
<protein>
    <recommendedName>
        <fullName evidence="4">Methyltransferase type 11 domain-containing protein</fullName>
    </recommendedName>
</protein>
<dbReference type="Proteomes" id="UP001055167">
    <property type="component" value="Unassembled WGS sequence"/>
</dbReference>
<dbReference type="Pfam" id="PF08241">
    <property type="entry name" value="Methyltransf_11"/>
    <property type="match status" value="1"/>
</dbReference>
<dbReference type="RefSeq" id="WP_128560932.1">
    <property type="nucleotide sequence ID" value="NZ_BPQH01000002.1"/>
</dbReference>
<dbReference type="PANTHER" id="PTHR13090:SF1">
    <property type="entry name" value="ARGININE-HYDROXYLASE NDUFAF5, MITOCHONDRIAL"/>
    <property type="match status" value="1"/>
</dbReference>
<dbReference type="Gene3D" id="3.40.50.150">
    <property type="entry name" value="Vaccinia Virus protein VP39"/>
    <property type="match status" value="1"/>
</dbReference>
<accession>A0ABQ4QS27</accession>
<keyword evidence="6" id="KW-1185">Reference proteome</keyword>
<dbReference type="InterPro" id="IPR050602">
    <property type="entry name" value="Malonyl-ACP_OMT"/>
</dbReference>
<dbReference type="SUPFAM" id="SSF53335">
    <property type="entry name" value="S-adenosyl-L-methionine-dependent methyltransferases"/>
    <property type="match status" value="1"/>
</dbReference>
<evidence type="ECO:0000313" key="6">
    <source>
        <dbReference type="Proteomes" id="UP001055167"/>
    </source>
</evidence>
<reference evidence="5" key="2">
    <citation type="submission" date="2021-08" db="EMBL/GenBank/DDBJ databases">
        <authorList>
            <person name="Tani A."/>
            <person name="Ola A."/>
            <person name="Ogura Y."/>
            <person name="Katsura K."/>
            <person name="Hayashi T."/>
        </authorList>
    </citation>
    <scope>NUCLEOTIDE SEQUENCE</scope>
    <source>
        <strain evidence="5">KCTC 52305</strain>
    </source>
</reference>
<feature type="region of interest" description="Disordered" evidence="3">
    <location>
        <begin position="267"/>
        <end position="299"/>
    </location>
</feature>
<feature type="domain" description="Methyltransferase type 11" evidence="4">
    <location>
        <begin position="84"/>
        <end position="137"/>
    </location>
</feature>
<evidence type="ECO:0000313" key="5">
    <source>
        <dbReference type="EMBL" id="GJD48117.1"/>
    </source>
</evidence>
<dbReference type="InterPro" id="IPR013216">
    <property type="entry name" value="Methyltransf_11"/>
</dbReference>
<comment type="caution">
    <text evidence="5">The sequence shown here is derived from an EMBL/GenBank/DDBJ whole genome shotgun (WGS) entry which is preliminary data.</text>
</comment>
<gene>
    <name evidence="5" type="ORF">OPKNFCMD_0833</name>
</gene>
<evidence type="ECO:0000256" key="2">
    <source>
        <dbReference type="ARBA" id="ARBA00022679"/>
    </source>
</evidence>
<dbReference type="EMBL" id="BPQH01000002">
    <property type="protein sequence ID" value="GJD48117.1"/>
    <property type="molecule type" value="Genomic_DNA"/>
</dbReference>